<feature type="transmembrane region" description="Helical" evidence="1">
    <location>
        <begin position="24"/>
        <end position="49"/>
    </location>
</feature>
<evidence type="ECO:0000313" key="3">
    <source>
        <dbReference type="Proteomes" id="UP000324479"/>
    </source>
</evidence>
<dbReference type="PANTHER" id="PTHR35519">
    <property type="entry name" value="MEMBRANE PROTEINS"/>
    <property type="match status" value="1"/>
</dbReference>
<reference evidence="2 3" key="1">
    <citation type="submission" date="2019-08" db="EMBL/GenBank/DDBJ databases">
        <authorList>
            <person name="Dhanesh K."/>
            <person name="Kumar G."/>
            <person name="Sasikala C."/>
            <person name="Venkata Ramana C."/>
        </authorList>
    </citation>
    <scope>NUCLEOTIDE SEQUENCE [LARGE SCALE GENOMIC DNA]</scope>
    <source>
        <strain evidence="2 3">JC645</strain>
    </source>
</reference>
<organism evidence="2 3">
    <name type="scientific">Roseiconus nitratireducens</name>
    <dbReference type="NCBI Taxonomy" id="2605748"/>
    <lineage>
        <taxon>Bacteria</taxon>
        <taxon>Pseudomonadati</taxon>
        <taxon>Planctomycetota</taxon>
        <taxon>Planctomycetia</taxon>
        <taxon>Pirellulales</taxon>
        <taxon>Pirellulaceae</taxon>
        <taxon>Roseiconus</taxon>
    </lineage>
</organism>
<keyword evidence="1" id="KW-1133">Transmembrane helix</keyword>
<dbReference type="EMBL" id="VWOX01000003">
    <property type="protein sequence ID" value="KAA5545602.1"/>
    <property type="molecule type" value="Genomic_DNA"/>
</dbReference>
<comment type="caution">
    <text evidence="2">The sequence shown here is derived from an EMBL/GenBank/DDBJ whole genome shotgun (WGS) entry which is preliminary data.</text>
</comment>
<feature type="transmembrane region" description="Helical" evidence="1">
    <location>
        <begin position="112"/>
        <end position="138"/>
    </location>
</feature>
<evidence type="ECO:0000256" key="1">
    <source>
        <dbReference type="SAM" id="Phobius"/>
    </source>
</evidence>
<evidence type="ECO:0000313" key="2">
    <source>
        <dbReference type="EMBL" id="KAA5545602.1"/>
    </source>
</evidence>
<proteinExistence type="predicted"/>
<accession>A0A5M6DH69</accession>
<keyword evidence="1" id="KW-0472">Membrane</keyword>
<dbReference type="PANTHER" id="PTHR35519:SF2">
    <property type="entry name" value="PH DOMAIN PROTEIN"/>
    <property type="match status" value="1"/>
</dbReference>
<name>A0A5M6DH69_9BACT</name>
<keyword evidence="3" id="KW-1185">Reference proteome</keyword>
<keyword evidence="1" id="KW-0812">Transmembrane</keyword>
<dbReference type="Proteomes" id="UP000324479">
    <property type="component" value="Unassembled WGS sequence"/>
</dbReference>
<dbReference type="AlphaFoldDB" id="A0A5M6DH69"/>
<protein>
    <submittedName>
        <fullName evidence="2">DUF4112 domain-containing protein</fullName>
    </submittedName>
</protein>
<dbReference type="Pfam" id="PF13430">
    <property type="entry name" value="DUF4112"/>
    <property type="match status" value="1"/>
</dbReference>
<feature type="transmembrane region" description="Helical" evidence="1">
    <location>
        <begin position="69"/>
        <end position="91"/>
    </location>
</feature>
<sequence>MLWVQRWSELLDAQFRIPLTQIRFGVDFLLGLVPGLGDAISMGISGLLIATMAKHGASGRLVGRMLGNVLLDAVVGSVPILGNVFDLFYKANLRNAKLMREYYQEGKHSRSVWPIVLAVLVCISVLFALGCWATFWVLNRMWTWVTGS</sequence>
<gene>
    <name evidence="2" type="ORF">FYK55_07360</name>
</gene>
<dbReference type="InterPro" id="IPR025187">
    <property type="entry name" value="DUF4112"/>
</dbReference>